<evidence type="ECO:0000313" key="1">
    <source>
        <dbReference type="EMBL" id="GMH53069.1"/>
    </source>
</evidence>
<organism evidence="1 2">
    <name type="scientific">Triparma retinervis</name>
    <dbReference type="NCBI Taxonomy" id="2557542"/>
    <lineage>
        <taxon>Eukaryota</taxon>
        <taxon>Sar</taxon>
        <taxon>Stramenopiles</taxon>
        <taxon>Ochrophyta</taxon>
        <taxon>Bolidophyceae</taxon>
        <taxon>Parmales</taxon>
        <taxon>Triparmaceae</taxon>
        <taxon>Triparma</taxon>
    </lineage>
</organism>
<dbReference type="EMBL" id="BRXZ01002044">
    <property type="protein sequence ID" value="GMH53069.1"/>
    <property type="molecule type" value="Genomic_DNA"/>
</dbReference>
<accession>A0A9W6ZEU3</accession>
<dbReference type="Proteomes" id="UP001165082">
    <property type="component" value="Unassembled WGS sequence"/>
</dbReference>
<name>A0A9W6ZEU3_9STRA</name>
<protein>
    <submittedName>
        <fullName evidence="1">Uncharacterized protein</fullName>
    </submittedName>
</protein>
<evidence type="ECO:0000313" key="2">
    <source>
        <dbReference type="Proteomes" id="UP001165082"/>
    </source>
</evidence>
<sequence>MIPLDAVLTLARKNEIPSVVVYIPKTAPSTCLHTYSPVAQQGVQVDVFLQYSRMQFAAYGNTSKPLLVALGEDGIVITGSKIGERRSLAMYGPRDEEEASRPRGGGLGTSVIIMLVEPDSESGTSYAVFSDVIKTLMSSLSGIGLSPTLLRCPVFSQGECSKENLHRRTEGGQRIIVIAPHLLSRITFQHNDMPLVLADPTILPEGTILYNFEHVKGRGGGGEGGEQEERGMLDGDVLSLYGNDRFEVWDYSQSNVLTLSSEYQIKAKLVPLKHDKITTMIPSSGGGGGDIDVLFYGTVTPYRRGIIDQLRGSGVEVTVVTDSTWGLYFSALDDVISRSSIVLVLNAFGDEGEWKITRLSKLLEMGKFVLCEKNEVKEEEAYGGEEPGIVFAEKEDMVEVLNEWWERGDHERRKVGEKGRRVYEEQGGMGEVLKAALGQ</sequence>
<comment type="caution">
    <text evidence="1">The sequence shown here is derived from an EMBL/GenBank/DDBJ whole genome shotgun (WGS) entry which is preliminary data.</text>
</comment>
<dbReference type="OrthoDB" id="192466at2759"/>
<proteinExistence type="predicted"/>
<reference evidence="1" key="1">
    <citation type="submission" date="2022-07" db="EMBL/GenBank/DDBJ databases">
        <title>Genome analysis of Parmales, a sister group of diatoms, reveals the evolutionary specialization of diatoms from phago-mixotrophs to photoautotrophs.</title>
        <authorList>
            <person name="Ban H."/>
            <person name="Sato S."/>
            <person name="Yoshikawa S."/>
            <person name="Kazumasa Y."/>
            <person name="Nakamura Y."/>
            <person name="Ichinomiya M."/>
            <person name="Saitoh K."/>
            <person name="Sato N."/>
            <person name="Blanc-Mathieu R."/>
            <person name="Endo H."/>
            <person name="Kuwata A."/>
            <person name="Ogata H."/>
        </authorList>
    </citation>
    <scope>NUCLEOTIDE SEQUENCE</scope>
</reference>
<gene>
    <name evidence="1" type="ORF">TrRE_jg11843</name>
</gene>
<dbReference type="AlphaFoldDB" id="A0A9W6ZEU3"/>
<keyword evidence="2" id="KW-1185">Reference proteome</keyword>